<dbReference type="Proteomes" id="UP001057375">
    <property type="component" value="Unassembled WGS sequence"/>
</dbReference>
<dbReference type="InterPro" id="IPR001680">
    <property type="entry name" value="WD40_rpt"/>
</dbReference>
<gene>
    <name evidence="2" type="ORF">ADUPG1_012616</name>
</gene>
<feature type="non-terminal residue" evidence="2">
    <location>
        <position position="1"/>
    </location>
</feature>
<protein>
    <submittedName>
        <fullName evidence="2">Uncharacterized protein</fullName>
    </submittedName>
</protein>
<dbReference type="InterPro" id="IPR015943">
    <property type="entry name" value="WD40/YVTN_repeat-like_dom_sf"/>
</dbReference>
<organism evidence="2 3">
    <name type="scientific">Aduncisulcus paluster</name>
    <dbReference type="NCBI Taxonomy" id="2918883"/>
    <lineage>
        <taxon>Eukaryota</taxon>
        <taxon>Metamonada</taxon>
        <taxon>Carpediemonas-like organisms</taxon>
        <taxon>Aduncisulcus</taxon>
    </lineage>
</organism>
<comment type="caution">
    <text evidence="2">The sequence shown here is derived from an EMBL/GenBank/DDBJ whole genome shotgun (WGS) entry which is preliminary data.</text>
</comment>
<proteinExistence type="predicted"/>
<dbReference type="Pfam" id="PF00400">
    <property type="entry name" value="WD40"/>
    <property type="match status" value="1"/>
</dbReference>
<evidence type="ECO:0000313" key="3">
    <source>
        <dbReference type="Proteomes" id="UP001057375"/>
    </source>
</evidence>
<evidence type="ECO:0000256" key="1">
    <source>
        <dbReference type="PROSITE-ProRule" id="PRU00221"/>
    </source>
</evidence>
<dbReference type="PROSITE" id="PS50082">
    <property type="entry name" value="WD_REPEATS_2"/>
    <property type="match status" value="1"/>
</dbReference>
<dbReference type="InterPro" id="IPR036322">
    <property type="entry name" value="WD40_repeat_dom_sf"/>
</dbReference>
<name>A0ABQ5K013_9EUKA</name>
<dbReference type="SMART" id="SM00320">
    <property type="entry name" value="WD40"/>
    <property type="match status" value="2"/>
</dbReference>
<keyword evidence="3" id="KW-1185">Reference proteome</keyword>
<sequence length="263" mass="26896">PSGILSKRHISNAHTKSVNCISTPHPHPSPVFLSGGADGTVKLWDCRSGTVCVSVMKGSDSIDKCVLFRESGVCASSKNKLFFIDIRGTTPVRNDCKMSSSIEDICTLPPSILSSNHLSHQGRGRGIHGSLSPTHPQSIAGLSALGNSSSAIHIHKQKGVVASDAVGGSLHGISSSISSPQGKISITDVLCIGLSSGGVRLIDSMGNTILKCKAASNVGKSSDYPGISAGGAHSAPCSCVCSVGSGIVSGGWDRSLMAWCGCE</sequence>
<feature type="repeat" description="WD" evidence="1">
    <location>
        <begin position="11"/>
        <end position="54"/>
    </location>
</feature>
<dbReference type="Gene3D" id="2.130.10.10">
    <property type="entry name" value="YVTN repeat-like/Quinoprotein amine dehydrogenase"/>
    <property type="match status" value="1"/>
</dbReference>
<dbReference type="EMBL" id="BQXS01012503">
    <property type="protein sequence ID" value="GKT24059.1"/>
    <property type="molecule type" value="Genomic_DNA"/>
</dbReference>
<dbReference type="PROSITE" id="PS50294">
    <property type="entry name" value="WD_REPEATS_REGION"/>
    <property type="match status" value="1"/>
</dbReference>
<accession>A0ABQ5K013</accession>
<keyword evidence="1" id="KW-0853">WD repeat</keyword>
<reference evidence="2" key="1">
    <citation type="submission" date="2022-03" db="EMBL/GenBank/DDBJ databases">
        <title>Draft genome sequence of Aduncisulcus paluster, a free-living microaerophilic Fornicata.</title>
        <authorList>
            <person name="Yuyama I."/>
            <person name="Kume K."/>
            <person name="Tamura T."/>
            <person name="Inagaki Y."/>
            <person name="Hashimoto T."/>
        </authorList>
    </citation>
    <scope>NUCLEOTIDE SEQUENCE</scope>
    <source>
        <strain evidence="2">NY0171</strain>
    </source>
</reference>
<dbReference type="SUPFAM" id="SSF50978">
    <property type="entry name" value="WD40 repeat-like"/>
    <property type="match status" value="1"/>
</dbReference>
<evidence type="ECO:0000313" key="2">
    <source>
        <dbReference type="EMBL" id="GKT24059.1"/>
    </source>
</evidence>